<dbReference type="RefSeq" id="XP_070866031.1">
    <property type="nucleotide sequence ID" value="XM_071011086.1"/>
</dbReference>
<sequence length="121" mass="13471">MTVHDITSFQEFKETIQKQPAVIVDAFATWCGPCKAIAPQIARWAEDPEFKDKIYFAKFDVDKVLDLAQELGIHAMPTFLLFKNGKKVEELVGANPQALLSLLKRHNPAGAVAKSEENTEA</sequence>
<dbReference type="Proteomes" id="UP001600064">
    <property type="component" value="Unassembled WGS sequence"/>
</dbReference>
<dbReference type="PROSITE" id="PS51352">
    <property type="entry name" value="THIOREDOXIN_2"/>
    <property type="match status" value="1"/>
</dbReference>
<evidence type="ECO:0000313" key="4">
    <source>
        <dbReference type="EMBL" id="KAL2267304.1"/>
    </source>
</evidence>
<dbReference type="PRINTS" id="PR00421">
    <property type="entry name" value="THIOREDOXIN"/>
</dbReference>
<evidence type="ECO:0000313" key="5">
    <source>
        <dbReference type="Proteomes" id="UP001600064"/>
    </source>
</evidence>
<protein>
    <recommendedName>
        <fullName evidence="3">Thioredoxin domain-containing protein</fullName>
    </recommendedName>
</protein>
<comment type="similarity">
    <text evidence="1">Belongs to the thioredoxin family.</text>
</comment>
<dbReference type="SUPFAM" id="SSF52833">
    <property type="entry name" value="Thioredoxin-like"/>
    <property type="match status" value="1"/>
</dbReference>
<organism evidence="4 5">
    <name type="scientific">Remersonia thermophila</name>
    <dbReference type="NCBI Taxonomy" id="72144"/>
    <lineage>
        <taxon>Eukaryota</taxon>
        <taxon>Fungi</taxon>
        <taxon>Dikarya</taxon>
        <taxon>Ascomycota</taxon>
        <taxon>Pezizomycotina</taxon>
        <taxon>Sordariomycetes</taxon>
        <taxon>Sordariomycetidae</taxon>
        <taxon>Sordariales</taxon>
        <taxon>Sordariales incertae sedis</taxon>
        <taxon>Remersonia</taxon>
    </lineage>
</organism>
<dbReference type="GeneID" id="98125730"/>
<dbReference type="CDD" id="cd02947">
    <property type="entry name" value="TRX_family"/>
    <property type="match status" value="1"/>
</dbReference>
<dbReference type="Gene3D" id="3.40.30.10">
    <property type="entry name" value="Glutaredoxin"/>
    <property type="match status" value="1"/>
</dbReference>
<keyword evidence="2" id="KW-1015">Disulfide bond</keyword>
<comment type="caution">
    <text evidence="4">The sequence shown here is derived from an EMBL/GenBank/DDBJ whole genome shotgun (WGS) entry which is preliminary data.</text>
</comment>
<accession>A0ABR4DB97</accession>
<evidence type="ECO:0000256" key="2">
    <source>
        <dbReference type="ARBA" id="ARBA00023157"/>
    </source>
</evidence>
<dbReference type="InterPro" id="IPR036249">
    <property type="entry name" value="Thioredoxin-like_sf"/>
</dbReference>
<evidence type="ECO:0000256" key="1">
    <source>
        <dbReference type="ARBA" id="ARBA00008987"/>
    </source>
</evidence>
<dbReference type="PANTHER" id="PTHR46115">
    <property type="entry name" value="THIOREDOXIN-LIKE PROTEIN 1"/>
    <property type="match status" value="1"/>
</dbReference>
<proteinExistence type="inferred from homology"/>
<dbReference type="Pfam" id="PF00085">
    <property type="entry name" value="Thioredoxin"/>
    <property type="match status" value="1"/>
</dbReference>
<dbReference type="InterPro" id="IPR013766">
    <property type="entry name" value="Thioredoxin_domain"/>
</dbReference>
<gene>
    <name evidence="4" type="ORF">VTJ83DRAFT_4581</name>
</gene>
<evidence type="ECO:0000259" key="3">
    <source>
        <dbReference type="PROSITE" id="PS51352"/>
    </source>
</evidence>
<feature type="domain" description="Thioredoxin" evidence="3">
    <location>
        <begin position="1"/>
        <end position="108"/>
    </location>
</feature>
<dbReference type="EMBL" id="JAZGUE010000004">
    <property type="protein sequence ID" value="KAL2267304.1"/>
    <property type="molecule type" value="Genomic_DNA"/>
</dbReference>
<keyword evidence="5" id="KW-1185">Reference proteome</keyword>
<reference evidence="4 5" key="1">
    <citation type="journal article" date="2024" name="Commun. Biol.">
        <title>Comparative genomic analysis of thermophilic fungi reveals convergent evolutionary adaptations and gene losses.</title>
        <authorList>
            <person name="Steindorff A.S."/>
            <person name="Aguilar-Pontes M.V."/>
            <person name="Robinson A.J."/>
            <person name="Andreopoulos B."/>
            <person name="LaButti K."/>
            <person name="Kuo A."/>
            <person name="Mondo S."/>
            <person name="Riley R."/>
            <person name="Otillar R."/>
            <person name="Haridas S."/>
            <person name="Lipzen A."/>
            <person name="Grimwood J."/>
            <person name="Schmutz J."/>
            <person name="Clum A."/>
            <person name="Reid I.D."/>
            <person name="Moisan M.C."/>
            <person name="Butler G."/>
            <person name="Nguyen T.T.M."/>
            <person name="Dewar K."/>
            <person name="Conant G."/>
            <person name="Drula E."/>
            <person name="Henrissat B."/>
            <person name="Hansel C."/>
            <person name="Singer S."/>
            <person name="Hutchinson M.I."/>
            <person name="de Vries R.P."/>
            <person name="Natvig D.O."/>
            <person name="Powell A.J."/>
            <person name="Tsang A."/>
            <person name="Grigoriev I.V."/>
        </authorList>
    </citation>
    <scope>NUCLEOTIDE SEQUENCE [LARGE SCALE GENOMIC DNA]</scope>
    <source>
        <strain evidence="4 5">ATCC 22073</strain>
    </source>
</reference>
<name>A0ABR4DB97_9PEZI</name>